<dbReference type="FunFam" id="1.10.220.20:FF:000002">
    <property type="entry name" value="Brefeldin A-inhibited guanine nucleotide-exchange protein 1"/>
    <property type="match status" value="1"/>
</dbReference>
<dbReference type="Pfam" id="PF16206">
    <property type="entry name" value="Mon2_C"/>
    <property type="match status" value="1"/>
</dbReference>
<dbReference type="GO" id="GO:0015031">
    <property type="term" value="P:protein transport"/>
    <property type="evidence" value="ECO:0007669"/>
    <property type="project" value="UniProtKB-KW"/>
</dbReference>
<feature type="domain" description="SEC7" evidence="10">
    <location>
        <begin position="611"/>
        <end position="798"/>
    </location>
</feature>
<feature type="region of interest" description="Disordered" evidence="9">
    <location>
        <begin position="559"/>
        <end position="608"/>
    </location>
</feature>
<protein>
    <recommendedName>
        <fullName evidence="10">SEC7 domain-containing protein</fullName>
    </recommendedName>
</protein>
<dbReference type="InterPro" id="IPR032691">
    <property type="entry name" value="Mon2/Sec7/BIG1-like_HUS"/>
</dbReference>
<evidence type="ECO:0000256" key="9">
    <source>
        <dbReference type="SAM" id="MobiDB-lite"/>
    </source>
</evidence>
<keyword evidence="12" id="KW-1185">Reference proteome</keyword>
<dbReference type="Gene3D" id="1.10.1000.11">
    <property type="entry name" value="Arf Nucleotide-binding Site Opener,domain 2"/>
    <property type="match status" value="1"/>
</dbReference>
<keyword evidence="6" id="KW-0344">Guanine-nucleotide releasing factor</keyword>
<feature type="compositionally biased region" description="Polar residues" evidence="9">
    <location>
        <begin position="576"/>
        <end position="588"/>
    </location>
</feature>
<dbReference type="SMART" id="SM00222">
    <property type="entry name" value="Sec7"/>
    <property type="match status" value="1"/>
</dbReference>
<dbReference type="InterPro" id="IPR000904">
    <property type="entry name" value="Sec7_dom"/>
</dbReference>
<evidence type="ECO:0000256" key="3">
    <source>
        <dbReference type="ARBA" id="ARBA00011738"/>
    </source>
</evidence>
<evidence type="ECO:0000313" key="12">
    <source>
        <dbReference type="Proteomes" id="UP000807159"/>
    </source>
</evidence>
<dbReference type="GO" id="GO:0005802">
    <property type="term" value="C:trans-Golgi network"/>
    <property type="evidence" value="ECO:0007669"/>
    <property type="project" value="TreeGrafter"/>
</dbReference>
<dbReference type="InterPro" id="IPR035999">
    <property type="entry name" value="Sec7_dom_sf"/>
</dbReference>
<evidence type="ECO:0000259" key="10">
    <source>
        <dbReference type="PROSITE" id="PS50190"/>
    </source>
</evidence>
<proteinExistence type="predicted"/>
<evidence type="ECO:0000256" key="1">
    <source>
        <dbReference type="ARBA" id="ARBA00004287"/>
    </source>
</evidence>
<dbReference type="Pfam" id="PF12783">
    <property type="entry name" value="Sec7-like_HUS"/>
    <property type="match status" value="1"/>
</dbReference>
<name>A0A8T2ZH68_POPDE</name>
<comment type="caution">
    <text evidence="11">The sequence shown here is derived from an EMBL/GenBank/DDBJ whole genome shotgun (WGS) entry which is preliminary data.</text>
</comment>
<dbReference type="InterPro" id="IPR032629">
    <property type="entry name" value="DCB_dom"/>
</dbReference>
<sequence>MASSEADSRLSQVVSPALEKIVKNASWRKHSKLAHECKSVLEILTSRKPQQQPPPTSPSDDSSSESSLPGPLHDGGSIEYSLAESESILSPLINACNTQFLKIVDPAVDCIQKLIAHGYIRGEADSTGGTEAKLLAKLIESVCKCYDLGDDGAELLVLKTLLSAVTSISLRIHGDCLLQIVRTCYDIYLGSKNVINQTTAKASLIQMLVIVFRRMEADSSTVPVQPIVVAELMEPVEKTDVDGSMAVFVQGFITKIMQDIDEVFNPGTPSKSSMTVAHDGAFETTTGTVESTNPADLLDSTDKDMLDAKYWEISMYKTALEGRKGELADGEGEREDDLEVQIGNKLRRDAFLVFRALCKLSMKTPPKEALADPQLMRGKIVALELLKILLENAGAVFRTSDRFLGAIKQYLCLSLLKNSSSSLMIIFQLSCSIFISLVSRFRAGLKAEIGVFFPMIVLRILENVVQPNFQQKIIVLRFLDKLCVDSQILVDIFINYDCDINSSNIFERMVNGLLKTAQGALPGTATTLVPPQEVTMKLEAMKSLVAILKSMGDWMNKQLRIPDPHSAKKPDAAENSPGSGSLPMTNGNGDEPVEGSDSHSETLTEASDVSAIEQRRAYKLEFQEGISLFNRKPKKGIEFLINANKVGNSAEEIAAFLKNASGLNKTLIGDYLGEREDFSLKVMHAYVDSFDFRGLEFDEAIRVFLQGFRLPGEAQKIDRIMEKFAERYCKCNPKVFSSADTAYVLAYSVILLNTDAHNPMVKNKMSADDFIRNNRGIDDGKDLPEEYLRSLFERISKNEIKMKEYDLALQQKQSLNSNRVLGLDSILNIVIRKRGEERNMETSDDLIRHMQEQFKEKARKSESVYYAATDVVILRFMIEVCWAPMLAAFSVPLDQSDDEVVIALCLEGIRYAIHVTAVMSMKTHRDAFVTSLAKFTSLHSPADIKQKNIDAIKAIVTIADEDGNYLQEAWEHILTCVSRFEHLHLLGEGAPPDATFFAFPQNNSEKSKQSKSTILPVLKKKGPGRMQHAAASVLRGSYDSAGIGGNAAGAVTSEQMNNLVSNLNKLEQVGSSEMNRIFTRSQKLNSEAIIDFVKALCKVSVEELRSASDPRVFSLTKIVEIAHFNMNRIRLVWSSIWHVLSDFFVTIGCSENLSIAIFAMDSLRQLSMKFLDREELANYNFQNEFMKPFVIVMRKSNAVEIRELIIRCVSQMVLSRVNNVKSGWKSMFMVFTAAAYDDHKNIVLLAFEIIEKIIRDYFPYITETETTTFTDCVNCLIAFTNSRFNKDISLNAIAFLQFCATKLAEGDLGSSSRNKDKEVSVKISSPSPRTGKDGKQENGEIKDKEDHLYFWFPLLAGLSELSFDPRPEVRKSALQVLFETLRSHGHLFSLPLWERVFESVLFPIFDYVRHAIDPPGGNSPEQGIDGDMGELDQDAWLYGTCTLALQLVVDLFVKFYNTVNPLLRKVLSLLISFIRRPHQSLAGIGIAAFVRLMSNAGDMFSEEKWLEVVLSLKDAANATLPDFSYIVSGESSVIADEQNNGETAGSDMPEDESEGLVTHRLYASISDAKCRAAVQLLLIQAVMEMYSMYRSQLSAKCALVLFDALHEVASHAHSINTNTTLRSKLQEFGSMTQMQDPPLLRLENESYQICLTFLQNLMLDRPPPFDEAEVESCLVNLCEEVLRFYVVTACSGQASETSTSGQCLWLIPLGSGKRRELAARAPLIVAALQAICSLGDSSFEKKLPHFFPLLSSLISCEHGSNEVQVALSDMLSSSVGPVLLRSC</sequence>
<dbReference type="Proteomes" id="UP000807159">
    <property type="component" value="Chromosome 2"/>
</dbReference>
<dbReference type="Pfam" id="PF20252">
    <property type="entry name" value="BIG2_C"/>
    <property type="match status" value="1"/>
</dbReference>
<dbReference type="PANTHER" id="PTHR10663">
    <property type="entry name" value="GUANYL-NUCLEOTIDE EXCHANGE FACTOR"/>
    <property type="match status" value="1"/>
</dbReference>
<gene>
    <name evidence="11" type="ORF">H0E87_004884</name>
</gene>
<dbReference type="PANTHER" id="PTHR10663:SF375">
    <property type="entry name" value="LD29171P"/>
    <property type="match status" value="1"/>
</dbReference>
<reference evidence="11" key="1">
    <citation type="journal article" date="2021" name="J. Hered.">
        <title>Genome Assembly of Salicaceae Populus deltoides (Eastern Cottonwood) I-69 Based on Nanopore Sequencing and Hi-C Technologies.</title>
        <authorList>
            <person name="Bai S."/>
            <person name="Wu H."/>
            <person name="Zhang J."/>
            <person name="Pan Z."/>
            <person name="Zhao W."/>
            <person name="Li Z."/>
            <person name="Tong C."/>
        </authorList>
    </citation>
    <scope>NUCLEOTIDE SEQUENCE</scope>
    <source>
        <tissue evidence="11">Leaf</tissue>
    </source>
</reference>
<feature type="compositionally biased region" description="Basic and acidic residues" evidence="9">
    <location>
        <begin position="560"/>
        <end position="572"/>
    </location>
</feature>
<dbReference type="PROSITE" id="PS50190">
    <property type="entry name" value="SEC7"/>
    <property type="match status" value="1"/>
</dbReference>
<dbReference type="InterPro" id="IPR023394">
    <property type="entry name" value="Sec7_C_sf"/>
</dbReference>
<dbReference type="Gene3D" id="1.10.220.20">
    <property type="match status" value="1"/>
</dbReference>
<dbReference type="GO" id="GO:0005829">
    <property type="term" value="C:cytosol"/>
    <property type="evidence" value="ECO:0007669"/>
    <property type="project" value="UniProtKB-SubCell"/>
</dbReference>
<evidence type="ECO:0000256" key="8">
    <source>
        <dbReference type="ARBA" id="ARBA00023136"/>
    </source>
</evidence>
<evidence type="ECO:0000256" key="4">
    <source>
        <dbReference type="ARBA" id="ARBA00022448"/>
    </source>
</evidence>
<dbReference type="EMBL" id="JACEGQ020000002">
    <property type="protein sequence ID" value="KAH8516695.1"/>
    <property type="molecule type" value="Genomic_DNA"/>
</dbReference>
<dbReference type="CDD" id="cd00171">
    <property type="entry name" value="Sec7"/>
    <property type="match status" value="1"/>
</dbReference>
<feature type="region of interest" description="Disordered" evidence="9">
    <location>
        <begin position="44"/>
        <end position="71"/>
    </location>
</feature>
<evidence type="ECO:0000256" key="5">
    <source>
        <dbReference type="ARBA" id="ARBA00022490"/>
    </source>
</evidence>
<dbReference type="GO" id="GO:0032012">
    <property type="term" value="P:regulation of ARF protein signal transduction"/>
    <property type="evidence" value="ECO:0007669"/>
    <property type="project" value="InterPro"/>
</dbReference>
<keyword evidence="7" id="KW-0653">Protein transport</keyword>
<accession>A0A8T2ZH68</accession>
<dbReference type="FunFam" id="1.10.1000.11:FF:000005">
    <property type="entry name" value="Brefeldin A-inhibited guanine nucleotide-exchange 1"/>
    <property type="match status" value="1"/>
</dbReference>
<evidence type="ECO:0000256" key="6">
    <source>
        <dbReference type="ARBA" id="ARBA00022658"/>
    </source>
</evidence>
<keyword evidence="4" id="KW-0813">Transport</keyword>
<keyword evidence="5" id="KW-0963">Cytoplasm</keyword>
<dbReference type="SUPFAM" id="SSF48425">
    <property type="entry name" value="Sec7 domain"/>
    <property type="match status" value="1"/>
</dbReference>
<comment type="subunit">
    <text evidence="3">Homodimer.</text>
</comment>
<dbReference type="InterPro" id="IPR015403">
    <property type="entry name" value="Mon2/Sec7/BIG1-like_HDS"/>
</dbReference>
<dbReference type="InterPro" id="IPR046455">
    <property type="entry name" value="Sec7/BIG1-like_C"/>
</dbReference>
<dbReference type="InterPro" id="IPR032817">
    <property type="entry name" value="Mon2_C"/>
</dbReference>
<feature type="compositionally biased region" description="Low complexity" evidence="9">
    <location>
        <begin position="58"/>
        <end position="71"/>
    </location>
</feature>
<dbReference type="Pfam" id="PF16213">
    <property type="entry name" value="DCB"/>
    <property type="match status" value="1"/>
</dbReference>
<dbReference type="GO" id="GO:0005085">
    <property type="term" value="F:guanyl-nucleotide exchange factor activity"/>
    <property type="evidence" value="ECO:0007669"/>
    <property type="project" value="UniProtKB-KW"/>
</dbReference>
<keyword evidence="8" id="KW-0472">Membrane</keyword>
<evidence type="ECO:0000313" key="11">
    <source>
        <dbReference type="EMBL" id="KAH8516695.1"/>
    </source>
</evidence>
<organism evidence="11 12">
    <name type="scientific">Populus deltoides</name>
    <name type="common">Eastern poplar</name>
    <name type="synonym">Eastern cottonwood</name>
    <dbReference type="NCBI Taxonomy" id="3696"/>
    <lineage>
        <taxon>Eukaryota</taxon>
        <taxon>Viridiplantae</taxon>
        <taxon>Streptophyta</taxon>
        <taxon>Embryophyta</taxon>
        <taxon>Tracheophyta</taxon>
        <taxon>Spermatophyta</taxon>
        <taxon>Magnoliopsida</taxon>
        <taxon>eudicotyledons</taxon>
        <taxon>Gunneridae</taxon>
        <taxon>Pentapetalae</taxon>
        <taxon>rosids</taxon>
        <taxon>fabids</taxon>
        <taxon>Malpighiales</taxon>
        <taxon>Salicaceae</taxon>
        <taxon>Saliceae</taxon>
        <taxon>Populus</taxon>
    </lineage>
</organism>
<evidence type="ECO:0000256" key="7">
    <source>
        <dbReference type="ARBA" id="ARBA00022927"/>
    </source>
</evidence>
<dbReference type="GO" id="GO:0016020">
    <property type="term" value="C:membrane"/>
    <property type="evidence" value="ECO:0007669"/>
    <property type="project" value="UniProtKB-SubCell"/>
</dbReference>
<dbReference type="Pfam" id="PF09324">
    <property type="entry name" value="Sec7-like_HDS"/>
    <property type="match status" value="1"/>
</dbReference>
<feature type="region of interest" description="Disordered" evidence="9">
    <location>
        <begin position="1307"/>
        <end position="1339"/>
    </location>
</feature>
<dbReference type="InterPro" id="IPR016024">
    <property type="entry name" value="ARM-type_fold"/>
</dbReference>
<evidence type="ECO:0000256" key="2">
    <source>
        <dbReference type="ARBA" id="ARBA00004514"/>
    </source>
</evidence>
<feature type="compositionally biased region" description="Basic and acidic residues" evidence="9">
    <location>
        <begin position="1330"/>
        <end position="1339"/>
    </location>
</feature>
<dbReference type="Pfam" id="PF01369">
    <property type="entry name" value="Sec7"/>
    <property type="match status" value="1"/>
</dbReference>
<comment type="subcellular location">
    <subcellularLocation>
        <location evidence="2">Cytoplasm</location>
        <location evidence="2">Cytosol</location>
    </subcellularLocation>
    <subcellularLocation>
        <location evidence="1">Membrane</location>
        <topology evidence="1">Peripheral membrane protein</topology>
        <orientation evidence="1">Cytoplasmic side</orientation>
    </subcellularLocation>
</comment>
<dbReference type="SUPFAM" id="SSF48371">
    <property type="entry name" value="ARM repeat"/>
    <property type="match status" value="2"/>
</dbReference>